<dbReference type="Gene3D" id="3.30.1300.30">
    <property type="entry name" value="GSPII I/J protein-like"/>
    <property type="match status" value="1"/>
</dbReference>
<comment type="subcellular location">
    <subcellularLocation>
        <location evidence="1">Cell inner membrane</location>
        <topology evidence="1">Single-pass membrane protein</topology>
    </subcellularLocation>
</comment>
<evidence type="ECO:0000256" key="6">
    <source>
        <dbReference type="ARBA" id="ARBA00022692"/>
    </source>
</evidence>
<comment type="similarity">
    <text evidence="2">Belongs to the GSP I family.</text>
</comment>
<keyword evidence="3" id="KW-1003">Cell membrane</keyword>
<dbReference type="GO" id="GO:0015628">
    <property type="term" value="P:protein secretion by the type II secretion system"/>
    <property type="evidence" value="ECO:0007669"/>
    <property type="project" value="InterPro"/>
</dbReference>
<evidence type="ECO:0000256" key="5">
    <source>
        <dbReference type="ARBA" id="ARBA00022519"/>
    </source>
</evidence>
<dbReference type="InterPro" id="IPR010052">
    <property type="entry name" value="T2SS_protein-GspI"/>
</dbReference>
<dbReference type="PANTHER" id="PTHR38779:SF2">
    <property type="entry name" value="TYPE II SECRETION SYSTEM PROTEIN I-RELATED"/>
    <property type="match status" value="1"/>
</dbReference>
<protein>
    <submittedName>
        <fullName evidence="11">Type II secretion system protein I (GspI)</fullName>
    </submittedName>
</protein>
<keyword evidence="5" id="KW-0997">Cell inner membrane</keyword>
<dbReference type="Pfam" id="PF07963">
    <property type="entry name" value="N_methyl"/>
    <property type="match status" value="1"/>
</dbReference>
<dbReference type="Proteomes" id="UP000236745">
    <property type="component" value="Unassembled WGS sequence"/>
</dbReference>
<keyword evidence="6 9" id="KW-0812">Transmembrane</keyword>
<dbReference type="InterPro" id="IPR012902">
    <property type="entry name" value="N_methyl_site"/>
</dbReference>
<sequence>MRLQQGFTLIEVMVALFIAATMAVAVSQVIGQRVELQLASFDRTFTALCARELMARFEVESYWPSPGRQQGEMVQGERVCHWQMDVNSTGLRGVRRGELVLFDETDKQRPLDRYSLFLAAP</sequence>
<keyword evidence="7 9" id="KW-1133">Transmembrane helix</keyword>
<dbReference type="InterPro" id="IPR003413">
    <property type="entry name" value="T2SS_GspI_C"/>
</dbReference>
<reference evidence="11 12" key="1">
    <citation type="submission" date="2016-10" db="EMBL/GenBank/DDBJ databases">
        <authorList>
            <person name="de Groot N.N."/>
        </authorList>
    </citation>
    <scope>NUCLEOTIDE SEQUENCE [LARGE SCALE GENOMIC DNA]</scope>
    <source>
        <strain evidence="11 12">DSM 22012</strain>
    </source>
</reference>
<organism evidence="11 12">
    <name type="scientific">Marinobacterium lutimaris</name>
    <dbReference type="NCBI Taxonomy" id="568106"/>
    <lineage>
        <taxon>Bacteria</taxon>
        <taxon>Pseudomonadati</taxon>
        <taxon>Pseudomonadota</taxon>
        <taxon>Gammaproteobacteria</taxon>
        <taxon>Oceanospirillales</taxon>
        <taxon>Oceanospirillaceae</taxon>
        <taxon>Marinobacterium</taxon>
    </lineage>
</organism>
<dbReference type="GO" id="GO:0015627">
    <property type="term" value="C:type II protein secretion system complex"/>
    <property type="evidence" value="ECO:0007669"/>
    <property type="project" value="InterPro"/>
</dbReference>
<evidence type="ECO:0000259" key="10">
    <source>
        <dbReference type="Pfam" id="PF02501"/>
    </source>
</evidence>
<dbReference type="NCBIfam" id="TIGR02532">
    <property type="entry name" value="IV_pilin_GFxxxE"/>
    <property type="match status" value="1"/>
</dbReference>
<evidence type="ECO:0000313" key="12">
    <source>
        <dbReference type="Proteomes" id="UP000236745"/>
    </source>
</evidence>
<proteinExistence type="inferred from homology"/>
<feature type="domain" description="Type II secretion system protein GspI C-terminal" evidence="10">
    <location>
        <begin position="42"/>
        <end position="118"/>
    </location>
</feature>
<evidence type="ECO:0000256" key="1">
    <source>
        <dbReference type="ARBA" id="ARBA00004377"/>
    </source>
</evidence>
<keyword evidence="8 9" id="KW-0472">Membrane</keyword>
<dbReference type="GO" id="GO:0005886">
    <property type="term" value="C:plasma membrane"/>
    <property type="evidence" value="ECO:0007669"/>
    <property type="project" value="UniProtKB-SubCell"/>
</dbReference>
<gene>
    <name evidence="11" type="ORF">SAMN05444390_10672</name>
</gene>
<evidence type="ECO:0000313" key="11">
    <source>
        <dbReference type="EMBL" id="SEG84038.1"/>
    </source>
</evidence>
<dbReference type="PANTHER" id="PTHR38779">
    <property type="entry name" value="TYPE II SECRETION SYSTEM PROTEIN I-RELATED"/>
    <property type="match status" value="1"/>
</dbReference>
<evidence type="ECO:0000256" key="4">
    <source>
        <dbReference type="ARBA" id="ARBA00022481"/>
    </source>
</evidence>
<evidence type="ECO:0000256" key="8">
    <source>
        <dbReference type="ARBA" id="ARBA00023136"/>
    </source>
</evidence>
<dbReference type="AlphaFoldDB" id="A0A1H6DF98"/>
<evidence type="ECO:0000256" key="2">
    <source>
        <dbReference type="ARBA" id="ARBA00008358"/>
    </source>
</evidence>
<evidence type="ECO:0000256" key="3">
    <source>
        <dbReference type="ARBA" id="ARBA00022475"/>
    </source>
</evidence>
<evidence type="ECO:0000256" key="7">
    <source>
        <dbReference type="ARBA" id="ARBA00022989"/>
    </source>
</evidence>
<dbReference type="SUPFAM" id="SSF54523">
    <property type="entry name" value="Pili subunits"/>
    <property type="match status" value="1"/>
</dbReference>
<dbReference type="RefSeq" id="WP_200826860.1">
    <property type="nucleotide sequence ID" value="NZ_FNVQ01000006.1"/>
</dbReference>
<keyword evidence="4" id="KW-0488">Methylation</keyword>
<dbReference type="InterPro" id="IPR045584">
    <property type="entry name" value="Pilin-like"/>
</dbReference>
<name>A0A1H6DF98_9GAMM</name>
<dbReference type="PROSITE" id="PS00409">
    <property type="entry name" value="PROKAR_NTER_METHYL"/>
    <property type="match status" value="1"/>
</dbReference>
<evidence type="ECO:0000256" key="9">
    <source>
        <dbReference type="SAM" id="Phobius"/>
    </source>
</evidence>
<keyword evidence="12" id="KW-1185">Reference proteome</keyword>
<accession>A0A1H6DF98</accession>
<feature type="transmembrane region" description="Helical" evidence="9">
    <location>
        <begin position="12"/>
        <end position="31"/>
    </location>
</feature>
<dbReference type="EMBL" id="FNVQ01000006">
    <property type="protein sequence ID" value="SEG84038.1"/>
    <property type="molecule type" value="Genomic_DNA"/>
</dbReference>
<dbReference type="Pfam" id="PF02501">
    <property type="entry name" value="T2SSI"/>
    <property type="match status" value="1"/>
</dbReference>